<feature type="domain" description="Beta-glucuronidase C-terminal" evidence="2">
    <location>
        <begin position="389"/>
        <end position="481"/>
    </location>
</feature>
<dbReference type="OrthoDB" id="5166947at2"/>
<dbReference type="InterPro" id="IPR031728">
    <property type="entry name" value="GlcAase_C"/>
</dbReference>
<keyword evidence="1" id="KW-0732">Signal</keyword>
<dbReference type="Proteomes" id="UP000295680">
    <property type="component" value="Unassembled WGS sequence"/>
</dbReference>
<gene>
    <name evidence="3" type="ORF">EV192_1011724</name>
</gene>
<evidence type="ECO:0000259" key="2">
    <source>
        <dbReference type="Pfam" id="PF16862"/>
    </source>
</evidence>
<dbReference type="Gene3D" id="2.60.40.1180">
    <property type="entry name" value="Golgi alpha-mannosidase II"/>
    <property type="match status" value="1"/>
</dbReference>
<accession>A0A4R2K2I3</accession>
<evidence type="ECO:0000313" key="3">
    <source>
        <dbReference type="EMBL" id="TCO65932.1"/>
    </source>
</evidence>
<protein>
    <recommendedName>
        <fullName evidence="2">Beta-glucuronidase C-terminal domain-containing protein</fullName>
    </recommendedName>
</protein>
<dbReference type="SUPFAM" id="SSF51445">
    <property type="entry name" value="(Trans)glycosidases"/>
    <property type="match status" value="1"/>
</dbReference>
<sequence>MREIRTGWAAALAALVMVAGQTAQAVPITVPITGTITVDSAHPAGRLPADFVGLSFEMRELGIGNLDPTKGNVAALFRTLGRSNVRISGNTLDRDTLWVPRGQQPPNPLPPWVNDVVTPTDIQRLNTLLAQTGWRAEVGINLGRWDPALGADQARTMARTLGGKLVAAECGNEPDQWAGKGFRPAGYAYADYKKDWETCAAAVGTTRIAGPDTASTSSSWAAGLATDDHDKFSMLTVHQYVGGPDTTIAKLMAPATVTAQLNSVAKNLAAARAANLPMRVDEANSAFGGGVDGVSNKYASALWGMDYSLSLAQAGMSGVNIHGGLGVCNEPIWNGKFQRYTPFCAATKDDETAQVYKAMPIFYGLWMARQMGPGTFLPVTVSTDRNITAYAVRGDDGRTRIAVLQKDDTNAGPVHLDINVGGHSSGAEVLRMTGTALADEQTSIQGSTVDRNGHLRPGHPDHVRVRNGTVSLDIAAGSAVVITFDRC</sequence>
<reference evidence="3 4" key="1">
    <citation type="submission" date="2019-03" db="EMBL/GenBank/DDBJ databases">
        <title>Genomic Encyclopedia of Type Strains, Phase IV (KMG-IV): sequencing the most valuable type-strain genomes for metagenomic binning, comparative biology and taxonomic classification.</title>
        <authorList>
            <person name="Goeker M."/>
        </authorList>
    </citation>
    <scope>NUCLEOTIDE SEQUENCE [LARGE SCALE GENOMIC DNA]</scope>
    <source>
        <strain evidence="3 4">DSM 45934</strain>
    </source>
</reference>
<organism evidence="3 4">
    <name type="scientific">Actinocrispum wychmicini</name>
    <dbReference type="NCBI Taxonomy" id="1213861"/>
    <lineage>
        <taxon>Bacteria</taxon>
        <taxon>Bacillati</taxon>
        <taxon>Actinomycetota</taxon>
        <taxon>Actinomycetes</taxon>
        <taxon>Pseudonocardiales</taxon>
        <taxon>Pseudonocardiaceae</taxon>
        <taxon>Actinocrispum</taxon>
    </lineage>
</organism>
<comment type="caution">
    <text evidence="3">The sequence shown here is derived from an EMBL/GenBank/DDBJ whole genome shotgun (WGS) entry which is preliminary data.</text>
</comment>
<evidence type="ECO:0000256" key="1">
    <source>
        <dbReference type="SAM" id="SignalP"/>
    </source>
</evidence>
<feature type="signal peptide" evidence="1">
    <location>
        <begin position="1"/>
        <end position="25"/>
    </location>
</feature>
<dbReference type="InterPro" id="IPR017853">
    <property type="entry name" value="GH"/>
</dbReference>
<keyword evidence="4" id="KW-1185">Reference proteome</keyword>
<dbReference type="Pfam" id="PF16862">
    <property type="entry name" value="Glyco_hydro_79C"/>
    <property type="match status" value="1"/>
</dbReference>
<dbReference type="EMBL" id="SLWS01000001">
    <property type="protein sequence ID" value="TCO65932.1"/>
    <property type="molecule type" value="Genomic_DNA"/>
</dbReference>
<proteinExistence type="predicted"/>
<dbReference type="Gene3D" id="3.20.20.80">
    <property type="entry name" value="Glycosidases"/>
    <property type="match status" value="1"/>
</dbReference>
<dbReference type="RefSeq" id="WP_132112685.1">
    <property type="nucleotide sequence ID" value="NZ_SLWS01000001.1"/>
</dbReference>
<dbReference type="PANTHER" id="PTHR36183:SF2">
    <property type="entry name" value="BETA-GLUCURONIDASE C-TERMINAL DOMAIN-CONTAINING PROTEIN"/>
    <property type="match status" value="1"/>
</dbReference>
<dbReference type="AlphaFoldDB" id="A0A4R2K2I3"/>
<evidence type="ECO:0000313" key="4">
    <source>
        <dbReference type="Proteomes" id="UP000295680"/>
    </source>
</evidence>
<name>A0A4R2K2I3_9PSEU</name>
<dbReference type="InterPro" id="IPR013780">
    <property type="entry name" value="Glyco_hydro_b"/>
</dbReference>
<feature type="chain" id="PRO_5020857619" description="Beta-glucuronidase C-terminal domain-containing protein" evidence="1">
    <location>
        <begin position="26"/>
        <end position="487"/>
    </location>
</feature>
<dbReference type="PANTHER" id="PTHR36183">
    <property type="entry name" value="BETA-GLUCURONIDASE"/>
    <property type="match status" value="1"/>
</dbReference>
<dbReference type="InterPro" id="IPR052974">
    <property type="entry name" value="GH79_Enzymes"/>
</dbReference>